<evidence type="ECO:0000313" key="3">
    <source>
        <dbReference type="EMBL" id="KAA5543688.1"/>
    </source>
</evidence>
<name>A0A5M6D808_9BACT</name>
<organism evidence="3 4">
    <name type="scientific">Roseiconus nitratireducens</name>
    <dbReference type="NCBI Taxonomy" id="2605748"/>
    <lineage>
        <taxon>Bacteria</taxon>
        <taxon>Pseudomonadati</taxon>
        <taxon>Planctomycetota</taxon>
        <taxon>Planctomycetia</taxon>
        <taxon>Pirellulales</taxon>
        <taxon>Pirellulaceae</taxon>
        <taxon>Roseiconus</taxon>
    </lineage>
</organism>
<feature type="compositionally biased region" description="Basic residues" evidence="1">
    <location>
        <begin position="1"/>
        <end position="10"/>
    </location>
</feature>
<sequence>MARRKQRRSSSKRDASPANDSVPKDSSSEPVESGERVATLTAKRPTPSEAASAETRYAEALSADALSGTSRQRGMYARYVPGPGKRVVIGSLLVLHLAALFVSYAALIGPSSTHSQLLDLLSPYLRTTHFAADGRPFYLAHATPDEQPHRLQVATLSGTSNRLDATTPWRTIEPDGPAGFASSDRYHRWMALAATLNGSEQPSLAAALLLPLVRSDESIDAVRIVRLPTELTSAVEDAAAPPYLARVVREDQEIRLVAVQADRLTTFPRDEKASSTTTTETDD</sequence>
<reference evidence="3 4" key="1">
    <citation type="submission" date="2019-08" db="EMBL/GenBank/DDBJ databases">
        <authorList>
            <person name="Dhanesh K."/>
            <person name="Kumar G."/>
            <person name="Sasikala C."/>
            <person name="Venkata Ramana C."/>
        </authorList>
    </citation>
    <scope>NUCLEOTIDE SEQUENCE [LARGE SCALE GENOMIC DNA]</scope>
    <source>
        <strain evidence="3 4">JC645</strain>
    </source>
</reference>
<comment type="caution">
    <text evidence="3">The sequence shown here is derived from an EMBL/GenBank/DDBJ whole genome shotgun (WGS) entry which is preliminary data.</text>
</comment>
<keyword evidence="2" id="KW-1133">Transmembrane helix</keyword>
<proteinExistence type="predicted"/>
<evidence type="ECO:0000313" key="4">
    <source>
        <dbReference type="Proteomes" id="UP000324479"/>
    </source>
</evidence>
<keyword evidence="4" id="KW-1185">Reference proteome</keyword>
<dbReference type="AlphaFoldDB" id="A0A5M6D808"/>
<dbReference type="EMBL" id="VWOX01000005">
    <property type="protein sequence ID" value="KAA5543688.1"/>
    <property type="molecule type" value="Genomic_DNA"/>
</dbReference>
<dbReference type="RefSeq" id="WP_150076440.1">
    <property type="nucleotide sequence ID" value="NZ_VWOX01000005.1"/>
</dbReference>
<keyword evidence="2" id="KW-0472">Membrane</keyword>
<dbReference type="Proteomes" id="UP000324479">
    <property type="component" value="Unassembled WGS sequence"/>
</dbReference>
<evidence type="ECO:0000256" key="2">
    <source>
        <dbReference type="SAM" id="Phobius"/>
    </source>
</evidence>
<keyword evidence="2" id="KW-0812">Transmembrane</keyword>
<accession>A0A5M6D808</accession>
<gene>
    <name evidence="3" type="ORF">FYK55_10855</name>
</gene>
<protein>
    <recommendedName>
        <fullName evidence="5">Transmembrane protein</fullName>
    </recommendedName>
</protein>
<evidence type="ECO:0000256" key="1">
    <source>
        <dbReference type="SAM" id="MobiDB-lite"/>
    </source>
</evidence>
<evidence type="ECO:0008006" key="5">
    <source>
        <dbReference type="Google" id="ProtNLM"/>
    </source>
</evidence>
<feature type="region of interest" description="Disordered" evidence="1">
    <location>
        <begin position="1"/>
        <end position="52"/>
    </location>
</feature>
<feature type="transmembrane region" description="Helical" evidence="2">
    <location>
        <begin position="87"/>
        <end position="107"/>
    </location>
</feature>